<dbReference type="GO" id="GO:0004857">
    <property type="term" value="F:enzyme inhibitor activity"/>
    <property type="evidence" value="ECO:0007669"/>
    <property type="project" value="TreeGrafter"/>
</dbReference>
<dbReference type="PANTHER" id="PTHR24179:SF29">
    <property type="entry name" value="LD46604P"/>
    <property type="match status" value="1"/>
</dbReference>
<proteinExistence type="predicted"/>
<feature type="compositionally biased region" description="Basic and acidic residues" evidence="3">
    <location>
        <begin position="309"/>
        <end position="319"/>
    </location>
</feature>
<evidence type="ECO:0000313" key="4">
    <source>
        <dbReference type="EMBL" id="KDR17549.1"/>
    </source>
</evidence>
<dbReference type="InterPro" id="IPR036770">
    <property type="entry name" value="Ankyrin_rpt-contain_sf"/>
</dbReference>
<feature type="region of interest" description="Disordered" evidence="3">
    <location>
        <begin position="470"/>
        <end position="520"/>
    </location>
</feature>
<evidence type="ECO:0000313" key="5">
    <source>
        <dbReference type="Proteomes" id="UP000027135"/>
    </source>
</evidence>
<feature type="compositionally biased region" description="Low complexity" evidence="3">
    <location>
        <begin position="484"/>
        <end position="497"/>
    </location>
</feature>
<feature type="repeat" description="ANK" evidence="2">
    <location>
        <begin position="124"/>
        <end position="156"/>
    </location>
</feature>
<feature type="repeat" description="ANK" evidence="2">
    <location>
        <begin position="252"/>
        <end position="284"/>
    </location>
</feature>
<dbReference type="PRINTS" id="PR01415">
    <property type="entry name" value="ANKYRIN"/>
</dbReference>
<dbReference type="AlphaFoldDB" id="A0A067RCD8"/>
<dbReference type="EMBL" id="KK852729">
    <property type="protein sequence ID" value="KDR17549.1"/>
    <property type="molecule type" value="Genomic_DNA"/>
</dbReference>
<protein>
    <submittedName>
        <fullName evidence="4">Protein phosphatase 1 regulatory subunit 16A</fullName>
    </submittedName>
</protein>
<sequence length="520" mass="57441">MEHADLVAEMAHVEHLSTQERLHLARRRRLQQLKAWTQREKKWSGSKVPKSNKHIYFSDSVMLLEAAARNDIDEVRRLLVKGVSPDSTNEDGLTALHQCCIDDNEEMMKLLIEYGANVNAEDSEKWTPLHAAATCGHLHLVRYLISRGSNLLAVNADGNMPYDICEDEAALDYIEGEMARRGVTQELIDETRASTELQMLRDLHQMAAEGRDIEAYDHQGATPLHIAAANGYLRVVEFLLDHNVATNVKDNDDWQPVHAAACWGHLEVLELLVHHGADLNAKTKHEETPADICEDSELRERILQLRSEQETKRLQETKKRGVNRSQSNTRTQSVRRTSIRDKTIITKKDAVEEARRLAQEVFVAPGAGGSGNSRVEPATQENISSADPISNPKDAVNGEVVGTDLVVSTERRAPEGQDNDLDEEFHNDSKAAALGLPTSYVTGGNGNINIHVSVTINAGTLADLKKQRSQIRNSSPDGMVTGLSPVSSVASSPMPSVQRFTGDTDDVVGDPRPKRCCSIS</sequence>
<dbReference type="FunCoup" id="A0A067RCD8">
    <property type="interactions" value="238"/>
</dbReference>
<evidence type="ECO:0000256" key="1">
    <source>
        <dbReference type="ARBA" id="ARBA00022737"/>
    </source>
</evidence>
<dbReference type="FunFam" id="1.25.40.20:FF:000198">
    <property type="entry name" value="Myosin binding subunit, isoform P"/>
    <property type="match status" value="1"/>
</dbReference>
<dbReference type="InterPro" id="IPR051226">
    <property type="entry name" value="PP1_Regulatory_Subunit"/>
</dbReference>
<reference evidence="4 5" key="1">
    <citation type="journal article" date="2014" name="Nat. Commun.">
        <title>Molecular traces of alternative social organization in a termite genome.</title>
        <authorList>
            <person name="Terrapon N."/>
            <person name="Li C."/>
            <person name="Robertson H.M."/>
            <person name="Ji L."/>
            <person name="Meng X."/>
            <person name="Booth W."/>
            <person name="Chen Z."/>
            <person name="Childers C.P."/>
            <person name="Glastad K.M."/>
            <person name="Gokhale K."/>
            <person name="Gowin J."/>
            <person name="Gronenberg W."/>
            <person name="Hermansen R.A."/>
            <person name="Hu H."/>
            <person name="Hunt B.G."/>
            <person name="Huylmans A.K."/>
            <person name="Khalil S.M."/>
            <person name="Mitchell R.D."/>
            <person name="Munoz-Torres M.C."/>
            <person name="Mustard J.A."/>
            <person name="Pan H."/>
            <person name="Reese J.T."/>
            <person name="Scharf M.E."/>
            <person name="Sun F."/>
            <person name="Vogel H."/>
            <person name="Xiao J."/>
            <person name="Yang W."/>
            <person name="Yang Z."/>
            <person name="Yang Z."/>
            <person name="Zhou J."/>
            <person name="Zhu J."/>
            <person name="Brent C.S."/>
            <person name="Elsik C.G."/>
            <person name="Goodisman M.A."/>
            <person name="Liberles D.A."/>
            <person name="Roe R.M."/>
            <person name="Vargo E.L."/>
            <person name="Vilcinskas A."/>
            <person name="Wang J."/>
            <person name="Bornberg-Bauer E."/>
            <person name="Korb J."/>
            <person name="Zhang G."/>
            <person name="Liebig J."/>
        </authorList>
    </citation>
    <scope>NUCLEOTIDE SEQUENCE [LARGE SCALE GENOMIC DNA]</scope>
    <source>
        <tissue evidence="4">Whole organism</tissue>
    </source>
</reference>
<dbReference type="PROSITE" id="PS50088">
    <property type="entry name" value="ANK_REPEAT"/>
    <property type="match status" value="4"/>
</dbReference>
<keyword evidence="5" id="KW-1185">Reference proteome</keyword>
<dbReference type="Pfam" id="PF12796">
    <property type="entry name" value="Ank_2"/>
    <property type="match status" value="2"/>
</dbReference>
<keyword evidence="1" id="KW-0677">Repeat</keyword>
<gene>
    <name evidence="4" type="ORF">L798_08459</name>
</gene>
<dbReference type="InParanoid" id="A0A067RCD8"/>
<dbReference type="STRING" id="136037.A0A067RCD8"/>
<dbReference type="GO" id="GO:0005737">
    <property type="term" value="C:cytoplasm"/>
    <property type="evidence" value="ECO:0007669"/>
    <property type="project" value="TreeGrafter"/>
</dbReference>
<name>A0A067RCD8_ZOONE</name>
<evidence type="ECO:0000256" key="3">
    <source>
        <dbReference type="SAM" id="MobiDB-lite"/>
    </source>
</evidence>
<evidence type="ECO:0000256" key="2">
    <source>
        <dbReference type="PROSITE-ProRule" id="PRU00023"/>
    </source>
</evidence>
<feature type="repeat" description="ANK" evidence="2">
    <location>
        <begin position="91"/>
        <end position="123"/>
    </location>
</feature>
<dbReference type="InterPro" id="IPR002110">
    <property type="entry name" value="Ankyrin_rpt"/>
</dbReference>
<keyword evidence="2" id="KW-0040">ANK repeat</keyword>
<dbReference type="SUPFAM" id="SSF48403">
    <property type="entry name" value="Ankyrin repeat"/>
    <property type="match status" value="1"/>
</dbReference>
<feature type="compositionally biased region" description="Polar residues" evidence="3">
    <location>
        <begin position="323"/>
        <end position="336"/>
    </location>
</feature>
<dbReference type="SMART" id="SM00248">
    <property type="entry name" value="ANK"/>
    <property type="match status" value="5"/>
</dbReference>
<dbReference type="OrthoDB" id="19014at2759"/>
<dbReference type="OMA" id="KDHEHEN"/>
<organism evidence="4 5">
    <name type="scientific">Zootermopsis nevadensis</name>
    <name type="common">Dampwood termite</name>
    <dbReference type="NCBI Taxonomy" id="136037"/>
    <lineage>
        <taxon>Eukaryota</taxon>
        <taxon>Metazoa</taxon>
        <taxon>Ecdysozoa</taxon>
        <taxon>Arthropoda</taxon>
        <taxon>Hexapoda</taxon>
        <taxon>Insecta</taxon>
        <taxon>Pterygota</taxon>
        <taxon>Neoptera</taxon>
        <taxon>Polyneoptera</taxon>
        <taxon>Dictyoptera</taxon>
        <taxon>Blattodea</taxon>
        <taxon>Blattoidea</taxon>
        <taxon>Termitoidae</taxon>
        <taxon>Termopsidae</taxon>
        <taxon>Zootermopsis</taxon>
    </lineage>
</organism>
<dbReference type="Gene3D" id="1.25.40.20">
    <property type="entry name" value="Ankyrin repeat-containing domain"/>
    <property type="match status" value="2"/>
</dbReference>
<accession>A0A067RCD8</accession>
<dbReference type="Proteomes" id="UP000027135">
    <property type="component" value="Unassembled WGS sequence"/>
</dbReference>
<feature type="repeat" description="ANK" evidence="2">
    <location>
        <begin position="219"/>
        <end position="251"/>
    </location>
</feature>
<dbReference type="GO" id="GO:0017020">
    <property type="term" value="F:myosin phosphatase regulator activity"/>
    <property type="evidence" value="ECO:0007669"/>
    <property type="project" value="TreeGrafter"/>
</dbReference>
<feature type="region of interest" description="Disordered" evidence="3">
    <location>
        <begin position="309"/>
        <end position="336"/>
    </location>
</feature>
<dbReference type="PANTHER" id="PTHR24179">
    <property type="entry name" value="PROTEIN PHOSPHATASE 1 REGULATORY SUBUNIT 12"/>
    <property type="match status" value="1"/>
</dbReference>
<dbReference type="PROSITE" id="PS50297">
    <property type="entry name" value="ANK_REP_REGION"/>
    <property type="match status" value="4"/>
</dbReference>
<dbReference type="eggNOG" id="KOG0505">
    <property type="taxonomic scope" value="Eukaryota"/>
</dbReference>